<protein>
    <submittedName>
        <fullName evidence="2">F-box domain-containing protein</fullName>
    </submittedName>
</protein>
<dbReference type="InterPro" id="IPR032675">
    <property type="entry name" value="LRR_dom_sf"/>
</dbReference>
<accession>A0A8H7CRY4</accession>
<organism evidence="2 3">
    <name type="scientific">Mycena sanguinolenta</name>
    <dbReference type="NCBI Taxonomy" id="230812"/>
    <lineage>
        <taxon>Eukaryota</taxon>
        <taxon>Fungi</taxon>
        <taxon>Dikarya</taxon>
        <taxon>Basidiomycota</taxon>
        <taxon>Agaricomycotina</taxon>
        <taxon>Agaricomycetes</taxon>
        <taxon>Agaricomycetidae</taxon>
        <taxon>Agaricales</taxon>
        <taxon>Marasmiineae</taxon>
        <taxon>Mycenaceae</taxon>
        <taxon>Mycena</taxon>
    </lineage>
</organism>
<evidence type="ECO:0000256" key="1">
    <source>
        <dbReference type="SAM" id="Coils"/>
    </source>
</evidence>
<name>A0A8H7CRY4_9AGAR</name>
<keyword evidence="1" id="KW-0175">Coiled coil</keyword>
<evidence type="ECO:0000313" key="2">
    <source>
        <dbReference type="EMBL" id="KAF7348069.1"/>
    </source>
</evidence>
<gene>
    <name evidence="2" type="ORF">MSAN_01759300</name>
</gene>
<dbReference type="AlphaFoldDB" id="A0A8H7CRY4"/>
<keyword evidence="3" id="KW-1185">Reference proteome</keyword>
<dbReference type="Gene3D" id="3.80.10.10">
    <property type="entry name" value="Ribonuclease Inhibitor"/>
    <property type="match status" value="1"/>
</dbReference>
<feature type="coiled-coil region" evidence="1">
    <location>
        <begin position="11"/>
        <end position="38"/>
    </location>
</feature>
<comment type="caution">
    <text evidence="2">The sequence shown here is derived from an EMBL/GenBank/DDBJ whole genome shotgun (WGS) entry which is preliminary data.</text>
</comment>
<evidence type="ECO:0000313" key="3">
    <source>
        <dbReference type="Proteomes" id="UP000623467"/>
    </source>
</evidence>
<dbReference type="Proteomes" id="UP000623467">
    <property type="component" value="Unassembled WGS sequence"/>
</dbReference>
<dbReference type="OrthoDB" id="3051675at2759"/>
<dbReference type="EMBL" id="JACAZH010000017">
    <property type="protein sequence ID" value="KAF7348069.1"/>
    <property type="molecule type" value="Genomic_DNA"/>
</dbReference>
<reference evidence="2" key="1">
    <citation type="submission" date="2020-05" db="EMBL/GenBank/DDBJ databases">
        <title>Mycena genomes resolve the evolution of fungal bioluminescence.</title>
        <authorList>
            <person name="Tsai I.J."/>
        </authorList>
    </citation>
    <scope>NUCLEOTIDE SEQUENCE</scope>
    <source>
        <strain evidence="2">160909Yilan</strain>
    </source>
</reference>
<proteinExistence type="predicted"/>
<sequence>MSSPTMLRARIEEILLAMERQNQVLRDLEKRLSDARRDLNATLDPMARLPLEISSDIFVRCLPDSPRPHKREAPILFLNICRIWRHIAISTPSLWTSIALRHSNPISLELWLGRAKTLPLSIHGYLSPSAGFAVKQHARHIKDLELGLTQLTRMVEPLVAFSLLAKLVVQESDKQASHREFLEILRAAPALVECEFMPRIWNAESRSLAGTLLTHSSLRRLRLGGWSKPSSRNASCMLKYLTLPALEALKLGDMDLPTTELASFFTRSSPPLQSLSISGLSDHNLDESLRLVPSISDLGLTFTDSEVDPFVILKDSVFAPPEQGFLPNLAKIHIHASFSFDVDYNSVINALAARRAVTHAPLESFEFSSKNPKPRSDTIAAFRHLAKDSGLRIKVGTHMANYICDCEGVPIPPCSLCDPDSYARWQARRS</sequence>